<dbReference type="Proteomes" id="UP000188184">
    <property type="component" value="Chromosome"/>
</dbReference>
<proteinExistence type="predicted"/>
<evidence type="ECO:0000313" key="1">
    <source>
        <dbReference type="EMBL" id="AQQ53313.1"/>
    </source>
</evidence>
<accession>A0A1Q2KYT7</accession>
<dbReference type="KEGG" id="pmar:B0X71_09640"/>
<keyword evidence="2" id="KW-1185">Reference proteome</keyword>
<protein>
    <submittedName>
        <fullName evidence="1">Uncharacterized protein</fullName>
    </submittedName>
</protein>
<name>A0A1Q2KYT7_9BACL</name>
<reference evidence="1 2" key="1">
    <citation type="submission" date="2017-02" db="EMBL/GenBank/DDBJ databases">
        <title>The complete genomic sequence of a novel cold adapted crude oil-degrading bacterium Planococcus qaidamina Y42.</title>
        <authorList>
            <person name="Yang R."/>
        </authorList>
    </citation>
    <scope>NUCLEOTIDE SEQUENCE [LARGE SCALE GENOMIC DNA]</scope>
    <source>
        <strain evidence="1 2">Y42</strain>
    </source>
</reference>
<dbReference type="OrthoDB" id="2942794at2"/>
<dbReference type="EMBL" id="CP019640">
    <property type="protein sequence ID" value="AQQ53313.1"/>
    <property type="molecule type" value="Genomic_DNA"/>
</dbReference>
<dbReference type="RefSeq" id="WP_077589202.1">
    <property type="nucleotide sequence ID" value="NZ_CP019640.1"/>
</dbReference>
<sequence>MNFWQKLFSDFNCHVATAFGQEAHYEHVNALEAERIPFRTLTGRKLDFYFSFSQNDFTTFASVPFDIYVKKEDAERARRAVEARQELP</sequence>
<evidence type="ECO:0000313" key="2">
    <source>
        <dbReference type="Proteomes" id="UP000188184"/>
    </source>
</evidence>
<dbReference type="AlphaFoldDB" id="A0A1Q2KYT7"/>
<organism evidence="1 2">
    <name type="scientific">Planococcus lenghuensis</name>
    <dbReference type="NCBI Taxonomy" id="2213202"/>
    <lineage>
        <taxon>Bacteria</taxon>
        <taxon>Bacillati</taxon>
        <taxon>Bacillota</taxon>
        <taxon>Bacilli</taxon>
        <taxon>Bacillales</taxon>
        <taxon>Caryophanaceae</taxon>
        <taxon>Planococcus</taxon>
    </lineage>
</organism>
<gene>
    <name evidence="1" type="ORF">B0X71_09640</name>
</gene>